<dbReference type="AlphaFoldDB" id="A0A0R2S8V0"/>
<feature type="transmembrane region" description="Helical" evidence="1">
    <location>
        <begin position="7"/>
        <end position="27"/>
    </location>
</feature>
<feature type="transmembrane region" description="Helical" evidence="1">
    <location>
        <begin position="74"/>
        <end position="95"/>
    </location>
</feature>
<protein>
    <submittedName>
        <fullName evidence="2">Uncharacterized protein</fullName>
    </submittedName>
</protein>
<keyword evidence="1" id="KW-0812">Transmembrane</keyword>
<proteinExistence type="predicted"/>
<keyword evidence="1" id="KW-1133">Transmembrane helix</keyword>
<gene>
    <name evidence="2" type="ORF">ABR69_12705</name>
</gene>
<evidence type="ECO:0000313" key="3">
    <source>
        <dbReference type="Proteomes" id="UP000051934"/>
    </source>
</evidence>
<accession>A0A0R2S8V0</accession>
<dbReference type="EMBL" id="LIBB01000199">
    <property type="protein sequence ID" value="KRO71340.1"/>
    <property type="molecule type" value="Genomic_DNA"/>
</dbReference>
<evidence type="ECO:0000256" key="1">
    <source>
        <dbReference type="SAM" id="Phobius"/>
    </source>
</evidence>
<reference evidence="2 3" key="1">
    <citation type="submission" date="2015-10" db="EMBL/GenBank/DDBJ databases">
        <title>Metagenome-Assembled Genomes uncover a global brackish microbiome.</title>
        <authorList>
            <person name="Hugerth L.W."/>
            <person name="Larsson J."/>
            <person name="Alneberg J."/>
            <person name="Lindh M.V."/>
            <person name="Legrand C."/>
            <person name="Pinhassi J."/>
            <person name="Andersson A.F."/>
        </authorList>
    </citation>
    <scope>NUCLEOTIDE SEQUENCE [LARGE SCALE GENOMIC DNA]</scope>
    <source>
        <strain evidence="2">BACL4 MAG-120507-bin80</strain>
    </source>
</reference>
<name>A0A0R2S8V0_9GAMM</name>
<organism evidence="2 3">
    <name type="scientific">OM182 bacterium BACL3 MAG-120507-bin80</name>
    <dbReference type="NCBI Taxonomy" id="1655577"/>
    <lineage>
        <taxon>Bacteria</taxon>
        <taxon>Pseudomonadati</taxon>
        <taxon>Pseudomonadota</taxon>
        <taxon>Gammaproteobacteria</taxon>
        <taxon>OMG group</taxon>
        <taxon>OM182 clade</taxon>
    </lineage>
</organism>
<comment type="caution">
    <text evidence="2">The sequence shown here is derived from an EMBL/GenBank/DDBJ whole genome shotgun (WGS) entry which is preliminary data.</text>
</comment>
<sequence length="127" mass="13434">MNKEKLLVIFMWVTGIGTALVGLGLIAPSEIQQSMFGAPSADPLALLLARGWSGLVGLMGILLIIGARRPALRTFCLNVSGGSKAMFIGMILIWGQAYVPTLAGALFIDALVVLVAIANQIQGKERR</sequence>
<keyword evidence="1" id="KW-0472">Membrane</keyword>
<feature type="transmembrane region" description="Helical" evidence="1">
    <location>
        <begin position="101"/>
        <end position="121"/>
    </location>
</feature>
<dbReference type="Proteomes" id="UP000051934">
    <property type="component" value="Unassembled WGS sequence"/>
</dbReference>
<evidence type="ECO:0000313" key="2">
    <source>
        <dbReference type="EMBL" id="KRO71340.1"/>
    </source>
</evidence>
<feature type="transmembrane region" description="Helical" evidence="1">
    <location>
        <begin position="47"/>
        <end position="67"/>
    </location>
</feature>